<gene>
    <name evidence="1" type="primary">ORF11539</name>
</gene>
<evidence type="ECO:0000313" key="1">
    <source>
        <dbReference type="EMBL" id="CEK50731.1"/>
    </source>
</evidence>
<accession>A0A0B6Y4E5</accession>
<feature type="non-terminal residue" evidence="1">
    <location>
        <position position="1"/>
    </location>
</feature>
<reference evidence="1" key="1">
    <citation type="submission" date="2014-12" db="EMBL/GenBank/DDBJ databases">
        <title>Insight into the proteome of Arion vulgaris.</title>
        <authorList>
            <person name="Aradska J."/>
            <person name="Bulat T."/>
            <person name="Smidak R."/>
            <person name="Sarate P."/>
            <person name="Gangsoo J."/>
            <person name="Sialana F."/>
            <person name="Bilban M."/>
            <person name="Lubec G."/>
        </authorList>
    </citation>
    <scope>NUCLEOTIDE SEQUENCE</scope>
    <source>
        <tissue evidence="1">Skin</tissue>
    </source>
</reference>
<dbReference type="EMBL" id="HACG01003866">
    <property type="protein sequence ID" value="CEK50731.1"/>
    <property type="molecule type" value="Transcribed_RNA"/>
</dbReference>
<sequence length="54" mass="6176">PVTTRACLIYQSQFDRWLQIGSITSHFQVPKNSNTHTNIDSRKKNQMLTSAAQI</sequence>
<name>A0A0B6Y4E5_9EUPU</name>
<protein>
    <submittedName>
        <fullName evidence="1">Uncharacterized protein</fullName>
    </submittedName>
</protein>
<proteinExistence type="predicted"/>
<organism evidence="1">
    <name type="scientific">Arion vulgaris</name>
    <dbReference type="NCBI Taxonomy" id="1028688"/>
    <lineage>
        <taxon>Eukaryota</taxon>
        <taxon>Metazoa</taxon>
        <taxon>Spiralia</taxon>
        <taxon>Lophotrochozoa</taxon>
        <taxon>Mollusca</taxon>
        <taxon>Gastropoda</taxon>
        <taxon>Heterobranchia</taxon>
        <taxon>Euthyneura</taxon>
        <taxon>Panpulmonata</taxon>
        <taxon>Eupulmonata</taxon>
        <taxon>Stylommatophora</taxon>
        <taxon>Helicina</taxon>
        <taxon>Arionoidea</taxon>
        <taxon>Arionidae</taxon>
        <taxon>Arion</taxon>
    </lineage>
</organism>
<dbReference type="AlphaFoldDB" id="A0A0B6Y4E5"/>